<feature type="domain" description="Isopenicillin N synthase-like Fe(2+) 2OG dioxygenase" evidence="1">
    <location>
        <begin position="159"/>
        <end position="195"/>
    </location>
</feature>
<dbReference type="Pfam" id="PF03171">
    <property type="entry name" value="2OG-FeII_Oxy"/>
    <property type="match status" value="1"/>
</dbReference>
<evidence type="ECO:0000313" key="3">
    <source>
        <dbReference type="Proteomes" id="UP000053989"/>
    </source>
</evidence>
<dbReference type="OrthoDB" id="288590at2759"/>
<dbReference type="EMBL" id="KN822026">
    <property type="protein sequence ID" value="KIM64766.1"/>
    <property type="molecule type" value="Genomic_DNA"/>
</dbReference>
<dbReference type="InterPro" id="IPR027443">
    <property type="entry name" value="IPNS-like_sf"/>
</dbReference>
<keyword evidence="3" id="KW-1185">Reference proteome</keyword>
<accession>A0A0C3E9V5</accession>
<protein>
    <recommendedName>
        <fullName evidence="1">Isopenicillin N synthase-like Fe(2+) 2OG dioxygenase domain-containing protein</fullName>
    </recommendedName>
</protein>
<reference evidence="3" key="2">
    <citation type="submission" date="2015-01" db="EMBL/GenBank/DDBJ databases">
        <title>Evolutionary Origins and Diversification of the Mycorrhizal Mutualists.</title>
        <authorList>
            <consortium name="DOE Joint Genome Institute"/>
            <consortium name="Mycorrhizal Genomics Consortium"/>
            <person name="Kohler A."/>
            <person name="Kuo A."/>
            <person name="Nagy L.G."/>
            <person name="Floudas D."/>
            <person name="Copeland A."/>
            <person name="Barry K.W."/>
            <person name="Cichocki N."/>
            <person name="Veneault-Fourrey C."/>
            <person name="LaButti K."/>
            <person name="Lindquist E.A."/>
            <person name="Lipzen A."/>
            <person name="Lundell T."/>
            <person name="Morin E."/>
            <person name="Murat C."/>
            <person name="Riley R."/>
            <person name="Ohm R."/>
            <person name="Sun H."/>
            <person name="Tunlid A."/>
            <person name="Henrissat B."/>
            <person name="Grigoriev I.V."/>
            <person name="Hibbett D.S."/>
            <person name="Martin F."/>
        </authorList>
    </citation>
    <scope>NUCLEOTIDE SEQUENCE [LARGE SCALE GENOMIC DNA]</scope>
    <source>
        <strain evidence="3">Foug A</strain>
    </source>
</reference>
<dbReference type="AlphaFoldDB" id="A0A0C3E9V5"/>
<dbReference type="Proteomes" id="UP000053989">
    <property type="component" value="Unassembled WGS sequence"/>
</dbReference>
<dbReference type="SUPFAM" id="SSF51197">
    <property type="entry name" value="Clavaminate synthase-like"/>
    <property type="match status" value="1"/>
</dbReference>
<proteinExistence type="predicted"/>
<dbReference type="STRING" id="1036808.A0A0C3E9V5"/>
<evidence type="ECO:0000313" key="2">
    <source>
        <dbReference type="EMBL" id="KIM64766.1"/>
    </source>
</evidence>
<dbReference type="HOGENOM" id="CLU_1300327_0_0_1"/>
<dbReference type="InterPro" id="IPR044861">
    <property type="entry name" value="IPNS-like_FE2OG_OXY"/>
</dbReference>
<dbReference type="Gene3D" id="2.60.120.330">
    <property type="entry name" value="B-lactam Antibiotic, Isopenicillin N Synthase, Chain"/>
    <property type="match status" value="1"/>
</dbReference>
<gene>
    <name evidence="2" type="ORF">SCLCIDRAFT_23191</name>
</gene>
<reference evidence="2 3" key="1">
    <citation type="submission" date="2014-04" db="EMBL/GenBank/DDBJ databases">
        <authorList>
            <consortium name="DOE Joint Genome Institute"/>
            <person name="Kuo A."/>
            <person name="Kohler A."/>
            <person name="Nagy L.G."/>
            <person name="Floudas D."/>
            <person name="Copeland A."/>
            <person name="Barry K.W."/>
            <person name="Cichocki N."/>
            <person name="Veneault-Fourrey C."/>
            <person name="LaButti K."/>
            <person name="Lindquist E.A."/>
            <person name="Lipzen A."/>
            <person name="Lundell T."/>
            <person name="Morin E."/>
            <person name="Murat C."/>
            <person name="Sun H."/>
            <person name="Tunlid A."/>
            <person name="Henrissat B."/>
            <person name="Grigoriev I.V."/>
            <person name="Hibbett D.S."/>
            <person name="Martin F."/>
            <person name="Nordberg H.P."/>
            <person name="Cantor M.N."/>
            <person name="Hua S.X."/>
        </authorList>
    </citation>
    <scope>NUCLEOTIDE SEQUENCE [LARGE SCALE GENOMIC DNA]</scope>
    <source>
        <strain evidence="2 3">Foug A</strain>
    </source>
</reference>
<dbReference type="InParanoid" id="A0A0C3E9V5"/>
<name>A0A0C3E9V5_9AGAM</name>
<sequence>MRVRHGITNANGTRGQETALAFEIRNTQRVWKWAPFTVSRPRFKPTRIPYKSSNRTWNTSRDIDGLFSAMKRTGNFQGYAPLLDCNIDPSNRGDLLEGFAAGWEELVPAKHTLNYYHAGLAVGKVLYRLFALSLDLPETVLPSYGKNPASKLFRSSTLRQWINVTPIPGTLVVNIADQLGRWTNNLFRSPVHRAVNWSGIDAMFFGGSKSDV</sequence>
<organism evidence="2 3">
    <name type="scientific">Scleroderma citrinum Foug A</name>
    <dbReference type="NCBI Taxonomy" id="1036808"/>
    <lineage>
        <taxon>Eukaryota</taxon>
        <taxon>Fungi</taxon>
        <taxon>Dikarya</taxon>
        <taxon>Basidiomycota</taxon>
        <taxon>Agaricomycotina</taxon>
        <taxon>Agaricomycetes</taxon>
        <taxon>Agaricomycetidae</taxon>
        <taxon>Boletales</taxon>
        <taxon>Sclerodermatineae</taxon>
        <taxon>Sclerodermataceae</taxon>
        <taxon>Scleroderma</taxon>
    </lineage>
</organism>
<evidence type="ECO:0000259" key="1">
    <source>
        <dbReference type="Pfam" id="PF03171"/>
    </source>
</evidence>